<keyword evidence="2" id="KW-1185">Reference proteome</keyword>
<evidence type="ECO:0000313" key="2">
    <source>
        <dbReference type="Proteomes" id="UP000287188"/>
    </source>
</evidence>
<name>A0A402AGS5_9CHLR</name>
<gene>
    <name evidence="1" type="ORF">KDK_20540</name>
</gene>
<dbReference type="Proteomes" id="UP000287188">
    <property type="component" value="Unassembled WGS sequence"/>
</dbReference>
<evidence type="ECO:0000313" key="1">
    <source>
        <dbReference type="EMBL" id="GCE18254.1"/>
    </source>
</evidence>
<protein>
    <submittedName>
        <fullName evidence="1">Uncharacterized protein</fullName>
    </submittedName>
</protein>
<organism evidence="1 2">
    <name type="scientific">Dictyobacter kobayashii</name>
    <dbReference type="NCBI Taxonomy" id="2014872"/>
    <lineage>
        <taxon>Bacteria</taxon>
        <taxon>Bacillati</taxon>
        <taxon>Chloroflexota</taxon>
        <taxon>Ktedonobacteria</taxon>
        <taxon>Ktedonobacterales</taxon>
        <taxon>Dictyobacteraceae</taxon>
        <taxon>Dictyobacter</taxon>
    </lineage>
</organism>
<accession>A0A402AGS5</accession>
<sequence length="78" mass="8847">MQSVSTSRNIAGMENIPNLLTKRRFPDYFEKARAILPALSIGRSSNNDNVVVNQYKELRPSLNYNASHPFILVPTAWI</sequence>
<reference evidence="2" key="1">
    <citation type="submission" date="2018-12" db="EMBL/GenBank/DDBJ databases">
        <title>Tengunoibacter tsumagoiensis gen. nov., sp. nov., Dictyobacter kobayashii sp. nov., D. alpinus sp. nov., and D. joshuensis sp. nov. and description of Dictyobacteraceae fam. nov. within the order Ktedonobacterales isolated from Tengu-no-mugimeshi.</title>
        <authorList>
            <person name="Wang C.M."/>
            <person name="Zheng Y."/>
            <person name="Sakai Y."/>
            <person name="Toyoda A."/>
            <person name="Minakuchi Y."/>
            <person name="Abe K."/>
            <person name="Yokota A."/>
            <person name="Yabe S."/>
        </authorList>
    </citation>
    <scope>NUCLEOTIDE SEQUENCE [LARGE SCALE GENOMIC DNA]</scope>
    <source>
        <strain evidence="2">Uno11</strain>
    </source>
</reference>
<dbReference type="EMBL" id="BIFS01000001">
    <property type="protein sequence ID" value="GCE18254.1"/>
    <property type="molecule type" value="Genomic_DNA"/>
</dbReference>
<comment type="caution">
    <text evidence="1">The sequence shown here is derived from an EMBL/GenBank/DDBJ whole genome shotgun (WGS) entry which is preliminary data.</text>
</comment>
<proteinExistence type="predicted"/>
<dbReference type="AlphaFoldDB" id="A0A402AGS5"/>